<dbReference type="InterPro" id="IPR013783">
    <property type="entry name" value="Ig-like_fold"/>
</dbReference>
<gene>
    <name evidence="1" type="ORF">S01H1_56321</name>
</gene>
<protein>
    <recommendedName>
        <fullName evidence="2">Bacterial repeat domain-containing protein</fullName>
    </recommendedName>
</protein>
<accession>X0WXQ9</accession>
<dbReference type="Gene3D" id="3.30.1920.20">
    <property type="match status" value="1"/>
</dbReference>
<comment type="caution">
    <text evidence="1">The sequence shown here is derived from an EMBL/GenBank/DDBJ whole genome shotgun (WGS) entry which is preliminary data.</text>
</comment>
<dbReference type="AlphaFoldDB" id="X0WXQ9"/>
<evidence type="ECO:0000313" key="1">
    <source>
        <dbReference type="EMBL" id="GAG17521.1"/>
    </source>
</evidence>
<evidence type="ECO:0008006" key="2">
    <source>
        <dbReference type="Google" id="ProtNLM"/>
    </source>
</evidence>
<dbReference type="Gene3D" id="2.60.40.10">
    <property type="entry name" value="Immunoglobulins"/>
    <property type="match status" value="1"/>
</dbReference>
<proteinExistence type="predicted"/>
<organism evidence="1">
    <name type="scientific">marine sediment metagenome</name>
    <dbReference type="NCBI Taxonomy" id="412755"/>
    <lineage>
        <taxon>unclassified sequences</taxon>
        <taxon>metagenomes</taxon>
        <taxon>ecological metagenomes</taxon>
    </lineage>
</organism>
<dbReference type="EMBL" id="BARS01036663">
    <property type="protein sequence ID" value="GAG17521.1"/>
    <property type="molecule type" value="Genomic_DNA"/>
</dbReference>
<name>X0WXQ9_9ZZZZ</name>
<feature type="non-terminal residue" evidence="1">
    <location>
        <position position="1"/>
    </location>
</feature>
<sequence>KESGWYNTAIQVSIKATDNVAMGEIHYILDGVENVVAGDSASFTISANGQHTLEYWGVDLLGNIEAHHIIPAFKIDSGTPPTVAITAPEPGFYLFGNKLLSASKVFIIGAFNIEATAADSDSGIYKVSFYLDGDLIAEDTAQPFGVYCALKHMGAGTIKAVAEDFAQNTAEDTLDVTYYKFL</sequence>
<dbReference type="Pfam" id="PF17957">
    <property type="entry name" value="Big_7"/>
    <property type="match status" value="1"/>
</dbReference>
<reference evidence="1" key="1">
    <citation type="journal article" date="2014" name="Front. Microbiol.">
        <title>High frequency of phylogenetically diverse reductive dehalogenase-homologous genes in deep subseafloor sedimentary metagenomes.</title>
        <authorList>
            <person name="Kawai M."/>
            <person name="Futagami T."/>
            <person name="Toyoda A."/>
            <person name="Takaki Y."/>
            <person name="Nishi S."/>
            <person name="Hori S."/>
            <person name="Arai W."/>
            <person name="Tsubouchi T."/>
            <person name="Morono Y."/>
            <person name="Uchiyama I."/>
            <person name="Ito T."/>
            <person name="Fujiyama A."/>
            <person name="Inagaki F."/>
            <person name="Takami H."/>
        </authorList>
    </citation>
    <scope>NUCLEOTIDE SEQUENCE</scope>
    <source>
        <strain evidence="1">Expedition CK06-06</strain>
    </source>
</reference>